<dbReference type="FunFam" id="3.30.200.20:FF:000309">
    <property type="entry name" value="Leucine-rich repeat receptor protein kinase MSP1"/>
    <property type="match status" value="1"/>
</dbReference>
<feature type="non-terminal residue" evidence="21">
    <location>
        <position position="1"/>
    </location>
</feature>
<keyword evidence="13 19" id="KW-1133">Transmembrane helix</keyword>
<dbReference type="SUPFAM" id="SSF52075">
    <property type="entry name" value="Outer arm dynein light chain 1"/>
    <property type="match status" value="1"/>
</dbReference>
<evidence type="ECO:0000256" key="11">
    <source>
        <dbReference type="ARBA" id="ARBA00022777"/>
    </source>
</evidence>
<comment type="catalytic activity">
    <reaction evidence="17">
        <text>L-threonyl-[protein] + ATP = O-phospho-L-threonyl-[protein] + ADP + H(+)</text>
        <dbReference type="Rhea" id="RHEA:46608"/>
        <dbReference type="Rhea" id="RHEA-COMP:11060"/>
        <dbReference type="Rhea" id="RHEA-COMP:11605"/>
        <dbReference type="ChEBI" id="CHEBI:15378"/>
        <dbReference type="ChEBI" id="CHEBI:30013"/>
        <dbReference type="ChEBI" id="CHEBI:30616"/>
        <dbReference type="ChEBI" id="CHEBI:61977"/>
        <dbReference type="ChEBI" id="CHEBI:456216"/>
        <dbReference type="EC" id="2.7.11.1"/>
    </reaction>
</comment>
<sequence length="554" mass="62874">AVHDSNTLFGIISPQISNISNLKFLDLGNNQLSGVILPEIGLLTHLKHLYIDVNKLRGSVPREGGQLSSLKQLVLCCNDLRRNKFSGSMPNSLNLSENQLSGLIPQFLGNLSNLVVLHLGGNSLFGYIPPILRKVQSLLSLGFDLNRLGGVLPPSISNPSNLEGLYLYFNRLSGSVPTKIGNLMQLIELEIDNNQLFGQIPRSLRNFTSLNIVHLERNHLTGNIPEVFGIYPNLTIPPKIGKLYQLYKLDFSLNHIVGEIPIELGNLKSLNYRGLNGDKVYGSLPRVLGSLSDLEYLDLRDIPPQICNLKSLEKLNLSYNNLCGLIPGLIPNNTGIHYNPVDALQESKGLCGDVDGFQHCKDFVTHKHVLKKKWFVNMFPLFGILALLFFVVRMISGRMKKASRENKVSKIMYEEVIRATNNFDAKYCINTGGHASVYKAEQPSWEIVAVKKFHLPHPDMVVQQAFLNEIKASTELRHRNIVKFYVFCFHPRQSFLLYEYLERELAYTMKVNEKCHAYSFGILTLEVIQWSHPINYQYFWTLDFQHHHEMFKTS</sequence>
<evidence type="ECO:0000256" key="17">
    <source>
        <dbReference type="ARBA" id="ARBA00047899"/>
    </source>
</evidence>
<evidence type="ECO:0000256" key="7">
    <source>
        <dbReference type="ARBA" id="ARBA00022692"/>
    </source>
</evidence>
<evidence type="ECO:0000256" key="18">
    <source>
        <dbReference type="ARBA" id="ARBA00048679"/>
    </source>
</evidence>
<dbReference type="InterPro" id="IPR000719">
    <property type="entry name" value="Prot_kinase_dom"/>
</dbReference>
<keyword evidence="15" id="KW-0675">Receptor</keyword>
<evidence type="ECO:0000256" key="5">
    <source>
        <dbReference type="ARBA" id="ARBA00022614"/>
    </source>
</evidence>
<evidence type="ECO:0000313" key="21">
    <source>
        <dbReference type="EMBL" id="GAY65576.1"/>
    </source>
</evidence>
<evidence type="ECO:0000256" key="10">
    <source>
        <dbReference type="ARBA" id="ARBA00022741"/>
    </source>
</evidence>
<feature type="transmembrane region" description="Helical" evidence="19">
    <location>
        <begin position="374"/>
        <end position="395"/>
    </location>
</feature>
<dbReference type="SUPFAM" id="SSF56112">
    <property type="entry name" value="Protein kinase-like (PK-like)"/>
    <property type="match status" value="1"/>
</dbReference>
<dbReference type="PRINTS" id="PR00019">
    <property type="entry name" value="LEURICHRPT"/>
</dbReference>
<dbReference type="PROSITE" id="PS50011">
    <property type="entry name" value="PROTEIN_KINASE_DOM"/>
    <property type="match status" value="1"/>
</dbReference>
<keyword evidence="12" id="KW-0067">ATP-binding</keyword>
<dbReference type="PANTHER" id="PTHR48053">
    <property type="entry name" value="LEUCINE RICH REPEAT FAMILY PROTEIN, EXPRESSED"/>
    <property type="match status" value="1"/>
</dbReference>
<evidence type="ECO:0000256" key="8">
    <source>
        <dbReference type="ARBA" id="ARBA00022729"/>
    </source>
</evidence>
<feature type="non-terminal residue" evidence="21">
    <location>
        <position position="554"/>
    </location>
</feature>
<evidence type="ECO:0000256" key="19">
    <source>
        <dbReference type="SAM" id="Phobius"/>
    </source>
</evidence>
<keyword evidence="3" id="KW-0723">Serine/threonine-protein kinase</keyword>
<dbReference type="PANTHER" id="PTHR48053:SF139">
    <property type="entry name" value="LRR RECEPTOR-LIKE KINASE FAMILY PROTEIN"/>
    <property type="match status" value="1"/>
</dbReference>
<keyword evidence="10" id="KW-0547">Nucleotide-binding</keyword>
<evidence type="ECO:0000313" key="22">
    <source>
        <dbReference type="Proteomes" id="UP000236630"/>
    </source>
</evidence>
<proteinExistence type="predicted"/>
<dbReference type="Pfam" id="PF00560">
    <property type="entry name" value="LRR_1"/>
    <property type="match status" value="6"/>
</dbReference>
<dbReference type="GO" id="GO:0016020">
    <property type="term" value="C:membrane"/>
    <property type="evidence" value="ECO:0007669"/>
    <property type="project" value="UniProtKB-SubCell"/>
</dbReference>
<evidence type="ECO:0000256" key="3">
    <source>
        <dbReference type="ARBA" id="ARBA00022527"/>
    </source>
</evidence>
<evidence type="ECO:0000256" key="4">
    <source>
        <dbReference type="ARBA" id="ARBA00022553"/>
    </source>
</evidence>
<evidence type="ECO:0000256" key="1">
    <source>
        <dbReference type="ARBA" id="ARBA00004479"/>
    </source>
</evidence>
<name>A0A2H5QLT6_CITUN</name>
<keyword evidence="8" id="KW-0732">Signal</keyword>
<keyword evidence="9" id="KW-0677">Repeat</keyword>
<dbReference type="InterPro" id="IPR051716">
    <property type="entry name" value="Plant_RL_S/T_kinase"/>
</dbReference>
<dbReference type="Gene3D" id="3.80.10.10">
    <property type="entry name" value="Ribonuclease Inhibitor"/>
    <property type="match status" value="4"/>
</dbReference>
<gene>
    <name evidence="21" type="ORF">CUMW_242230</name>
</gene>
<evidence type="ECO:0000256" key="6">
    <source>
        <dbReference type="ARBA" id="ARBA00022679"/>
    </source>
</evidence>
<accession>A0A2H5QLT6</accession>
<dbReference type="InterPro" id="IPR001611">
    <property type="entry name" value="Leu-rich_rpt"/>
</dbReference>
<organism evidence="21 22">
    <name type="scientific">Citrus unshiu</name>
    <name type="common">Satsuma mandarin</name>
    <name type="synonym">Citrus nobilis var. unshiu</name>
    <dbReference type="NCBI Taxonomy" id="55188"/>
    <lineage>
        <taxon>Eukaryota</taxon>
        <taxon>Viridiplantae</taxon>
        <taxon>Streptophyta</taxon>
        <taxon>Embryophyta</taxon>
        <taxon>Tracheophyta</taxon>
        <taxon>Spermatophyta</taxon>
        <taxon>Magnoliopsida</taxon>
        <taxon>eudicotyledons</taxon>
        <taxon>Gunneridae</taxon>
        <taxon>Pentapetalae</taxon>
        <taxon>rosids</taxon>
        <taxon>malvids</taxon>
        <taxon>Sapindales</taxon>
        <taxon>Rutaceae</taxon>
        <taxon>Aurantioideae</taxon>
        <taxon>Citrus</taxon>
    </lineage>
</organism>
<evidence type="ECO:0000256" key="13">
    <source>
        <dbReference type="ARBA" id="ARBA00022989"/>
    </source>
</evidence>
<keyword evidence="5" id="KW-0433">Leucine-rich repeat</keyword>
<comment type="subcellular location">
    <subcellularLocation>
        <location evidence="1">Membrane</location>
        <topology evidence="1">Single-pass type I membrane protein</topology>
    </subcellularLocation>
</comment>
<evidence type="ECO:0000259" key="20">
    <source>
        <dbReference type="PROSITE" id="PS50011"/>
    </source>
</evidence>
<evidence type="ECO:0000256" key="9">
    <source>
        <dbReference type="ARBA" id="ARBA00022737"/>
    </source>
</evidence>
<dbReference type="Proteomes" id="UP000236630">
    <property type="component" value="Unassembled WGS sequence"/>
</dbReference>
<keyword evidence="6" id="KW-0808">Transferase</keyword>
<keyword evidence="16" id="KW-0325">Glycoprotein</keyword>
<comment type="catalytic activity">
    <reaction evidence="18">
        <text>L-seryl-[protein] + ATP = O-phospho-L-seryl-[protein] + ADP + H(+)</text>
        <dbReference type="Rhea" id="RHEA:17989"/>
        <dbReference type="Rhea" id="RHEA-COMP:9863"/>
        <dbReference type="Rhea" id="RHEA-COMP:11604"/>
        <dbReference type="ChEBI" id="CHEBI:15378"/>
        <dbReference type="ChEBI" id="CHEBI:29999"/>
        <dbReference type="ChEBI" id="CHEBI:30616"/>
        <dbReference type="ChEBI" id="CHEBI:83421"/>
        <dbReference type="ChEBI" id="CHEBI:456216"/>
        <dbReference type="EC" id="2.7.11.1"/>
    </reaction>
</comment>
<evidence type="ECO:0000256" key="14">
    <source>
        <dbReference type="ARBA" id="ARBA00023136"/>
    </source>
</evidence>
<dbReference type="InterPro" id="IPR032675">
    <property type="entry name" value="LRR_dom_sf"/>
</dbReference>
<dbReference type="GO" id="GO:0005524">
    <property type="term" value="F:ATP binding"/>
    <property type="evidence" value="ECO:0007669"/>
    <property type="project" value="UniProtKB-KW"/>
</dbReference>
<keyword evidence="22" id="KW-1185">Reference proteome</keyword>
<keyword evidence="4" id="KW-0597">Phosphoprotein</keyword>
<dbReference type="Gene3D" id="3.30.200.20">
    <property type="entry name" value="Phosphorylase Kinase, domain 1"/>
    <property type="match status" value="1"/>
</dbReference>
<dbReference type="InterPro" id="IPR011009">
    <property type="entry name" value="Kinase-like_dom_sf"/>
</dbReference>
<comment type="caution">
    <text evidence="21">The sequence shown here is derived from an EMBL/GenBank/DDBJ whole genome shotgun (WGS) entry which is preliminary data.</text>
</comment>
<feature type="domain" description="Protein kinase" evidence="20">
    <location>
        <begin position="423"/>
        <end position="554"/>
    </location>
</feature>
<dbReference type="FunFam" id="3.80.10.10:FF:000095">
    <property type="entry name" value="LRR receptor-like serine/threonine-protein kinase GSO1"/>
    <property type="match status" value="1"/>
</dbReference>
<keyword evidence="14 19" id="KW-0472">Membrane</keyword>
<evidence type="ECO:0000256" key="2">
    <source>
        <dbReference type="ARBA" id="ARBA00012513"/>
    </source>
</evidence>
<keyword evidence="11" id="KW-0418">Kinase</keyword>
<evidence type="ECO:0000256" key="16">
    <source>
        <dbReference type="ARBA" id="ARBA00023180"/>
    </source>
</evidence>
<dbReference type="SUPFAM" id="SSF52058">
    <property type="entry name" value="L domain-like"/>
    <property type="match status" value="1"/>
</dbReference>
<keyword evidence="7 19" id="KW-0812">Transmembrane</keyword>
<dbReference type="GO" id="GO:0004674">
    <property type="term" value="F:protein serine/threonine kinase activity"/>
    <property type="evidence" value="ECO:0007669"/>
    <property type="project" value="UniProtKB-KW"/>
</dbReference>
<dbReference type="EMBL" id="BDQV01000497">
    <property type="protein sequence ID" value="GAY65576.1"/>
    <property type="molecule type" value="Genomic_DNA"/>
</dbReference>
<dbReference type="AlphaFoldDB" id="A0A2H5QLT6"/>
<evidence type="ECO:0000256" key="12">
    <source>
        <dbReference type="ARBA" id="ARBA00022840"/>
    </source>
</evidence>
<reference evidence="21 22" key="1">
    <citation type="journal article" date="2017" name="Front. Genet.">
        <title>Draft sequencing of the heterozygous diploid genome of Satsuma (Citrus unshiu Marc.) using a hybrid assembly approach.</title>
        <authorList>
            <person name="Shimizu T."/>
            <person name="Tanizawa Y."/>
            <person name="Mochizuki T."/>
            <person name="Nagasaki H."/>
            <person name="Yoshioka T."/>
            <person name="Toyoda A."/>
            <person name="Fujiyama A."/>
            <person name="Kaminuma E."/>
            <person name="Nakamura Y."/>
        </authorList>
    </citation>
    <scope>NUCLEOTIDE SEQUENCE [LARGE SCALE GENOMIC DNA]</scope>
    <source>
        <strain evidence="22">cv. Miyagawa wase</strain>
    </source>
</reference>
<dbReference type="Pfam" id="PF00069">
    <property type="entry name" value="Pkinase"/>
    <property type="match status" value="1"/>
</dbReference>
<protein>
    <recommendedName>
        <fullName evidence="2">non-specific serine/threonine protein kinase</fullName>
        <ecNumber evidence="2">2.7.11.1</ecNumber>
    </recommendedName>
</protein>
<evidence type="ECO:0000256" key="15">
    <source>
        <dbReference type="ARBA" id="ARBA00023170"/>
    </source>
</evidence>
<dbReference type="EC" id="2.7.11.1" evidence="2"/>